<feature type="compositionally biased region" description="Basic and acidic residues" evidence="6">
    <location>
        <begin position="1"/>
        <end position="21"/>
    </location>
</feature>
<dbReference type="CDD" id="cd16913">
    <property type="entry name" value="YkuD_like"/>
    <property type="match status" value="1"/>
</dbReference>
<dbReference type="Proteomes" id="UP000324965">
    <property type="component" value="Unassembled WGS sequence"/>
</dbReference>
<evidence type="ECO:0000259" key="8">
    <source>
        <dbReference type="Pfam" id="PF03734"/>
    </source>
</evidence>
<feature type="transmembrane region" description="Helical" evidence="7">
    <location>
        <begin position="75"/>
        <end position="97"/>
    </location>
</feature>
<reference evidence="9 10" key="1">
    <citation type="submission" date="2019-05" db="EMBL/GenBank/DDBJ databases">
        <authorList>
            <person name="Hariharan J."/>
            <person name="Choudoir M.J."/>
            <person name="Diebold P."/>
            <person name="Panke-Buisse K."/>
            <person name="Buckley D.H."/>
        </authorList>
    </citation>
    <scope>NUCLEOTIDE SEQUENCE [LARGE SCALE GENOMIC DNA]</scope>
    <source>
        <strain evidence="9 10">SUN51</strain>
    </source>
</reference>
<organism evidence="9 10">
    <name type="scientific">Streptomyces apricus</name>
    <dbReference type="NCBI Taxonomy" id="1828112"/>
    <lineage>
        <taxon>Bacteria</taxon>
        <taxon>Bacillati</taxon>
        <taxon>Actinomycetota</taxon>
        <taxon>Actinomycetes</taxon>
        <taxon>Kitasatosporales</taxon>
        <taxon>Streptomycetaceae</taxon>
        <taxon>Streptomyces</taxon>
    </lineage>
</organism>
<feature type="compositionally biased region" description="Low complexity" evidence="6">
    <location>
        <begin position="249"/>
        <end position="259"/>
    </location>
</feature>
<dbReference type="GO" id="GO:0016740">
    <property type="term" value="F:transferase activity"/>
    <property type="evidence" value="ECO:0007669"/>
    <property type="project" value="UniProtKB-KW"/>
</dbReference>
<keyword evidence="7" id="KW-0812">Transmembrane</keyword>
<comment type="caution">
    <text evidence="9">The sequence shown here is derived from an EMBL/GenBank/DDBJ whole genome shotgun (WGS) entry which is preliminary data.</text>
</comment>
<keyword evidence="5" id="KW-0961">Cell wall biogenesis/degradation</keyword>
<feature type="compositionally biased region" description="Pro residues" evidence="6">
    <location>
        <begin position="260"/>
        <end position="271"/>
    </location>
</feature>
<keyword evidence="10" id="KW-1185">Reference proteome</keyword>
<comment type="pathway">
    <text evidence="1">Cell wall biogenesis; peptidoglycan biosynthesis.</text>
</comment>
<evidence type="ECO:0000256" key="7">
    <source>
        <dbReference type="SAM" id="Phobius"/>
    </source>
</evidence>
<dbReference type="InterPro" id="IPR005490">
    <property type="entry name" value="LD_TPept_cat_dom"/>
</dbReference>
<evidence type="ECO:0000256" key="5">
    <source>
        <dbReference type="ARBA" id="ARBA00023316"/>
    </source>
</evidence>
<evidence type="ECO:0000256" key="3">
    <source>
        <dbReference type="ARBA" id="ARBA00022960"/>
    </source>
</evidence>
<evidence type="ECO:0000256" key="2">
    <source>
        <dbReference type="ARBA" id="ARBA00022679"/>
    </source>
</evidence>
<proteinExistence type="predicted"/>
<dbReference type="Pfam" id="PF03734">
    <property type="entry name" value="YkuD"/>
    <property type="match status" value="1"/>
</dbReference>
<keyword evidence="7" id="KW-1133">Transmembrane helix</keyword>
<dbReference type="SUPFAM" id="SSF141523">
    <property type="entry name" value="L,D-transpeptidase catalytic domain-like"/>
    <property type="match status" value="1"/>
</dbReference>
<dbReference type="UniPathway" id="UPA00219"/>
<dbReference type="OrthoDB" id="4325280at2"/>
<keyword evidence="7" id="KW-0472">Membrane</keyword>
<keyword evidence="4" id="KW-0573">Peptidoglycan synthesis</keyword>
<dbReference type="GO" id="GO:0008360">
    <property type="term" value="P:regulation of cell shape"/>
    <property type="evidence" value="ECO:0007669"/>
    <property type="project" value="UniProtKB-KW"/>
</dbReference>
<gene>
    <name evidence="9" type="ORF">FGF04_18110</name>
</gene>
<dbReference type="GO" id="GO:0071555">
    <property type="term" value="P:cell wall organization"/>
    <property type="evidence" value="ECO:0007669"/>
    <property type="project" value="UniProtKB-KW"/>
</dbReference>
<feature type="compositionally biased region" description="Polar residues" evidence="6">
    <location>
        <begin position="293"/>
        <end position="306"/>
    </location>
</feature>
<dbReference type="InterPro" id="IPR038063">
    <property type="entry name" value="Transpep_catalytic_dom"/>
</dbReference>
<dbReference type="RefSeq" id="WP_149512378.1">
    <property type="nucleotide sequence ID" value="NZ_VDFC01000043.1"/>
</dbReference>
<feature type="domain" description="L,D-TPase catalytic" evidence="8">
    <location>
        <begin position="132"/>
        <end position="247"/>
    </location>
</feature>
<feature type="region of interest" description="Disordered" evidence="6">
    <location>
        <begin position="249"/>
        <end position="324"/>
    </location>
</feature>
<dbReference type="AlphaFoldDB" id="A0A5B0AYN1"/>
<dbReference type="GO" id="GO:0009252">
    <property type="term" value="P:peptidoglycan biosynthetic process"/>
    <property type="evidence" value="ECO:0007669"/>
    <property type="project" value="UniProtKB-UniPathway"/>
</dbReference>
<dbReference type="Gene3D" id="2.40.440.10">
    <property type="entry name" value="L,D-transpeptidase catalytic domain-like"/>
    <property type="match status" value="1"/>
</dbReference>
<feature type="region of interest" description="Disordered" evidence="6">
    <location>
        <begin position="1"/>
        <end position="38"/>
    </location>
</feature>
<feature type="compositionally biased region" description="Low complexity" evidence="6">
    <location>
        <begin position="274"/>
        <end position="291"/>
    </location>
</feature>
<evidence type="ECO:0000256" key="4">
    <source>
        <dbReference type="ARBA" id="ARBA00022984"/>
    </source>
</evidence>
<keyword evidence="3" id="KW-0133">Cell shape</keyword>
<protein>
    <submittedName>
        <fullName evidence="9">L,D-transpeptidase</fullName>
    </submittedName>
</protein>
<evidence type="ECO:0000313" key="10">
    <source>
        <dbReference type="Proteomes" id="UP000324965"/>
    </source>
</evidence>
<evidence type="ECO:0000256" key="6">
    <source>
        <dbReference type="SAM" id="MobiDB-lite"/>
    </source>
</evidence>
<evidence type="ECO:0000256" key="1">
    <source>
        <dbReference type="ARBA" id="ARBA00004752"/>
    </source>
</evidence>
<keyword evidence="2" id="KW-0808">Transferase</keyword>
<sequence>MSDEPAPGRRPGEPPGRRHGEPPGGRYGDDAGDAGPVGPELAVALRHLAQDHETPAAVPGAEIRRRAVRRRRRRGAALATAGTAGLGTLALVLAVVLTGGGDTRSVPPAASHGVRTPPPATTVPSPAPVAATVDLVRHELTAGGRTVPVSAGTEGSATPTGLMTVTAKYESAMLPGTVVGWNREYQVKSAWVVRLRGPDDSTGYLLALDWDEKAPGNYDSTGGAIGLRGKDAMWLYKMLTPGSLVRVVGPDPATSAPSAPTGPDPVPTPDPTRPDATGTAAGARDTETGAASAQDTATARPESTATREGGADDRAGADGGSVPR</sequence>
<name>A0A5B0AYN1_9ACTN</name>
<dbReference type="EMBL" id="VDFC01000043">
    <property type="protein sequence ID" value="KAA0933529.1"/>
    <property type="molecule type" value="Genomic_DNA"/>
</dbReference>
<accession>A0A5B0AYN1</accession>
<evidence type="ECO:0000313" key="9">
    <source>
        <dbReference type="EMBL" id="KAA0933529.1"/>
    </source>
</evidence>